<evidence type="ECO:0000256" key="1">
    <source>
        <dbReference type="ARBA" id="ARBA00007634"/>
    </source>
</evidence>
<dbReference type="Pfam" id="PF01649">
    <property type="entry name" value="Ribosomal_S20p"/>
    <property type="match status" value="1"/>
</dbReference>
<evidence type="ECO:0000256" key="4">
    <source>
        <dbReference type="ARBA" id="ARBA00022980"/>
    </source>
</evidence>
<dbReference type="SUPFAM" id="SSF46992">
    <property type="entry name" value="Ribosomal protein S20"/>
    <property type="match status" value="1"/>
</dbReference>
<evidence type="ECO:0000256" key="3">
    <source>
        <dbReference type="ARBA" id="ARBA00022884"/>
    </source>
</evidence>
<comment type="similarity">
    <text evidence="1 7">Belongs to the bacterial ribosomal protein bS20 family.</text>
</comment>
<keyword evidence="4 7" id="KW-0689">Ribosomal protein</keyword>
<sequence length="88" mass="10228">MANIKSAKKRIKTSARNRQLNLFYKNKVKRLMKEAIKAISEKKENVLELVKTAQKWIDKAAIKKVYKKNNAARKKSRLMRLNAASGKR</sequence>
<dbReference type="Gene3D" id="1.20.58.110">
    <property type="entry name" value="Ribosomal protein S20"/>
    <property type="match status" value="1"/>
</dbReference>
<protein>
    <recommendedName>
        <fullName evidence="6 7">Small ribosomal subunit protein bS20</fullName>
    </recommendedName>
</protein>
<organism evidence="8 9">
    <name type="scientific">candidate division WOR-1 bacterium RIFOXYC2_FULL_46_14</name>
    <dbReference type="NCBI Taxonomy" id="1802587"/>
    <lineage>
        <taxon>Bacteria</taxon>
        <taxon>Bacillati</taxon>
        <taxon>Saganbacteria</taxon>
    </lineage>
</organism>
<dbReference type="GO" id="GO:0006412">
    <property type="term" value="P:translation"/>
    <property type="evidence" value="ECO:0007669"/>
    <property type="project" value="UniProtKB-UniRule"/>
</dbReference>
<dbReference type="GO" id="GO:0003735">
    <property type="term" value="F:structural constituent of ribosome"/>
    <property type="evidence" value="ECO:0007669"/>
    <property type="project" value="InterPro"/>
</dbReference>
<comment type="function">
    <text evidence="7">Binds directly to 16S ribosomal RNA.</text>
</comment>
<gene>
    <name evidence="7" type="primary">rpsT</name>
    <name evidence="8" type="ORF">A2438_01340</name>
</gene>
<dbReference type="PANTHER" id="PTHR33398">
    <property type="entry name" value="30S RIBOSOMAL PROTEIN S20"/>
    <property type="match status" value="1"/>
</dbReference>
<comment type="caution">
    <text evidence="8">The sequence shown here is derived from an EMBL/GenBank/DDBJ whole genome shotgun (WGS) entry which is preliminary data.</text>
</comment>
<proteinExistence type="inferred from homology"/>
<dbReference type="NCBIfam" id="TIGR00029">
    <property type="entry name" value="S20"/>
    <property type="match status" value="1"/>
</dbReference>
<evidence type="ECO:0000313" key="8">
    <source>
        <dbReference type="EMBL" id="OGC40920.1"/>
    </source>
</evidence>
<keyword evidence="3 7" id="KW-0694">RNA-binding</keyword>
<dbReference type="InterPro" id="IPR036510">
    <property type="entry name" value="Ribosomal_bS20_sf"/>
</dbReference>
<name>A0A1F4U7V5_UNCSA</name>
<dbReference type="HAMAP" id="MF_00500">
    <property type="entry name" value="Ribosomal_bS20"/>
    <property type="match status" value="1"/>
</dbReference>
<dbReference type="AlphaFoldDB" id="A0A1F4U7V5"/>
<evidence type="ECO:0000256" key="6">
    <source>
        <dbReference type="ARBA" id="ARBA00035136"/>
    </source>
</evidence>
<dbReference type="GO" id="GO:0015935">
    <property type="term" value="C:small ribosomal subunit"/>
    <property type="evidence" value="ECO:0007669"/>
    <property type="project" value="TreeGrafter"/>
</dbReference>
<reference evidence="8 9" key="1">
    <citation type="journal article" date="2016" name="Nat. Commun.">
        <title>Thousands of microbial genomes shed light on interconnected biogeochemical processes in an aquifer system.</title>
        <authorList>
            <person name="Anantharaman K."/>
            <person name="Brown C.T."/>
            <person name="Hug L.A."/>
            <person name="Sharon I."/>
            <person name="Castelle C.J."/>
            <person name="Probst A.J."/>
            <person name="Thomas B.C."/>
            <person name="Singh A."/>
            <person name="Wilkins M.J."/>
            <person name="Karaoz U."/>
            <person name="Brodie E.L."/>
            <person name="Williams K.H."/>
            <person name="Hubbard S.S."/>
            <person name="Banfield J.F."/>
        </authorList>
    </citation>
    <scope>NUCLEOTIDE SEQUENCE [LARGE SCALE GENOMIC DNA]</scope>
</reference>
<evidence type="ECO:0000256" key="5">
    <source>
        <dbReference type="ARBA" id="ARBA00023274"/>
    </source>
</evidence>
<dbReference type="EMBL" id="MEUJ01000002">
    <property type="protein sequence ID" value="OGC40920.1"/>
    <property type="molecule type" value="Genomic_DNA"/>
</dbReference>
<dbReference type="Proteomes" id="UP000179242">
    <property type="component" value="Unassembled WGS sequence"/>
</dbReference>
<dbReference type="InterPro" id="IPR002583">
    <property type="entry name" value="Ribosomal_bS20"/>
</dbReference>
<dbReference type="GO" id="GO:0070181">
    <property type="term" value="F:small ribosomal subunit rRNA binding"/>
    <property type="evidence" value="ECO:0007669"/>
    <property type="project" value="TreeGrafter"/>
</dbReference>
<evidence type="ECO:0000256" key="7">
    <source>
        <dbReference type="HAMAP-Rule" id="MF_00500"/>
    </source>
</evidence>
<evidence type="ECO:0000313" key="9">
    <source>
        <dbReference type="Proteomes" id="UP000179242"/>
    </source>
</evidence>
<keyword evidence="2 7" id="KW-0699">rRNA-binding</keyword>
<keyword evidence="5 7" id="KW-0687">Ribonucleoprotein</keyword>
<accession>A0A1F4U7V5</accession>
<dbReference type="PANTHER" id="PTHR33398:SF1">
    <property type="entry name" value="SMALL RIBOSOMAL SUBUNIT PROTEIN BS20C"/>
    <property type="match status" value="1"/>
</dbReference>
<evidence type="ECO:0000256" key="2">
    <source>
        <dbReference type="ARBA" id="ARBA00022730"/>
    </source>
</evidence>